<feature type="signal peptide" evidence="2">
    <location>
        <begin position="1"/>
        <end position="23"/>
    </location>
</feature>
<dbReference type="Proteomes" id="UP000028990">
    <property type="component" value="Unassembled WGS sequence"/>
</dbReference>
<proteinExistence type="predicted"/>
<sequence>NIWMQFCTQFVVLFLCFHRGLIASDFTETHYLQDGTDVSLTRNYTGHCYYHGHVRGYDGSMVSLSTCSGLRGLIMFEDEIYILEPMKTDTDRYKLFPAKNLTRIWGSCGSHHNTSGLATDGSFPAFSQMRARRDRRALLSATVPYLNTDVTGVEAGGNLNPRDQNLKIAAVKFSSGSSCQAVPLCLSPRSPLE</sequence>
<dbReference type="PANTHER" id="PTHR11905:SF112">
    <property type="entry name" value="DISINTEGRIN AND METALLOPROTEINASE DOMAIN-CONTAINING PROTEIN 12"/>
    <property type="match status" value="1"/>
</dbReference>
<dbReference type="PANTHER" id="PTHR11905">
    <property type="entry name" value="ADAM A DISINTEGRIN AND METALLOPROTEASE DOMAIN"/>
    <property type="match status" value="1"/>
</dbReference>
<keyword evidence="1" id="KW-1015">Disulfide bond</keyword>
<name>A0A091ER88_FUKDA</name>
<dbReference type="EMBL" id="KN120575">
    <property type="protein sequence ID" value="KFO38256.1"/>
    <property type="molecule type" value="Genomic_DNA"/>
</dbReference>
<dbReference type="AlphaFoldDB" id="A0A091ER88"/>
<gene>
    <name evidence="4" type="ORF">H920_00369</name>
</gene>
<dbReference type="Pfam" id="PF01562">
    <property type="entry name" value="Pep_M12B_propep"/>
    <property type="match status" value="1"/>
</dbReference>
<dbReference type="GO" id="GO:0007229">
    <property type="term" value="P:integrin-mediated signaling pathway"/>
    <property type="evidence" value="ECO:0007669"/>
    <property type="project" value="UniProtKB-KW"/>
</dbReference>
<dbReference type="InterPro" id="IPR002870">
    <property type="entry name" value="Peptidase_M12B_N"/>
</dbReference>
<organism evidence="4 5">
    <name type="scientific">Fukomys damarensis</name>
    <name type="common">Damaraland mole rat</name>
    <name type="synonym">Cryptomys damarensis</name>
    <dbReference type="NCBI Taxonomy" id="885580"/>
    <lineage>
        <taxon>Eukaryota</taxon>
        <taxon>Metazoa</taxon>
        <taxon>Chordata</taxon>
        <taxon>Craniata</taxon>
        <taxon>Vertebrata</taxon>
        <taxon>Euteleostomi</taxon>
        <taxon>Mammalia</taxon>
        <taxon>Eutheria</taxon>
        <taxon>Euarchontoglires</taxon>
        <taxon>Glires</taxon>
        <taxon>Rodentia</taxon>
        <taxon>Hystricomorpha</taxon>
        <taxon>Bathyergidae</taxon>
        <taxon>Fukomys</taxon>
    </lineage>
</organism>
<feature type="chain" id="PRO_5001874230" evidence="2">
    <location>
        <begin position="24"/>
        <end position="193"/>
    </location>
</feature>
<feature type="domain" description="Peptidase M12B propeptide" evidence="3">
    <location>
        <begin position="12"/>
        <end position="55"/>
    </location>
</feature>
<reference evidence="4 5" key="1">
    <citation type="submission" date="2013-11" db="EMBL/GenBank/DDBJ databases">
        <title>The Damaraland mole rat (Fukomys damarensis) genome and evolution of African mole rats.</title>
        <authorList>
            <person name="Gladyshev V.N."/>
            <person name="Fang X."/>
        </authorList>
    </citation>
    <scope>NUCLEOTIDE SEQUENCE [LARGE SCALE GENOMIC DNA]</scope>
    <source>
        <tissue evidence="4">Liver</tissue>
    </source>
</reference>
<accession>A0A091ER88</accession>
<keyword evidence="4" id="KW-0401">Integrin</keyword>
<protein>
    <submittedName>
        <fullName evidence="4">Disintegrin and metalloproteinase domain-containing protein 12</fullName>
    </submittedName>
</protein>
<evidence type="ECO:0000313" key="5">
    <source>
        <dbReference type="Proteomes" id="UP000028990"/>
    </source>
</evidence>
<evidence type="ECO:0000313" key="4">
    <source>
        <dbReference type="EMBL" id="KFO38256.1"/>
    </source>
</evidence>
<keyword evidence="2" id="KW-0732">Signal</keyword>
<evidence type="ECO:0000259" key="3">
    <source>
        <dbReference type="Pfam" id="PF01562"/>
    </source>
</evidence>
<keyword evidence="5" id="KW-1185">Reference proteome</keyword>
<feature type="non-terminal residue" evidence="4">
    <location>
        <position position="1"/>
    </location>
</feature>
<evidence type="ECO:0000256" key="2">
    <source>
        <dbReference type="SAM" id="SignalP"/>
    </source>
</evidence>
<evidence type="ECO:0000256" key="1">
    <source>
        <dbReference type="ARBA" id="ARBA00023157"/>
    </source>
</evidence>